<dbReference type="EMBL" id="CADCXU010005411">
    <property type="protein sequence ID" value="CAA9997124.1"/>
    <property type="molecule type" value="Genomic_DNA"/>
</dbReference>
<reference evidence="2 3" key="1">
    <citation type="submission" date="2020-02" db="EMBL/GenBank/DDBJ databases">
        <authorList>
            <person name="Ferguson B K."/>
        </authorList>
    </citation>
    <scope>NUCLEOTIDE SEQUENCE [LARGE SCALE GENOMIC DNA]</scope>
</reference>
<feature type="compositionally biased region" description="Basic and acidic residues" evidence="1">
    <location>
        <begin position="65"/>
        <end position="81"/>
    </location>
</feature>
<feature type="non-terminal residue" evidence="2">
    <location>
        <position position="1"/>
    </location>
</feature>
<dbReference type="AlphaFoldDB" id="A0A6H5G381"/>
<organism evidence="2 3">
    <name type="scientific">Nesidiocoris tenuis</name>
    <dbReference type="NCBI Taxonomy" id="355587"/>
    <lineage>
        <taxon>Eukaryota</taxon>
        <taxon>Metazoa</taxon>
        <taxon>Ecdysozoa</taxon>
        <taxon>Arthropoda</taxon>
        <taxon>Hexapoda</taxon>
        <taxon>Insecta</taxon>
        <taxon>Pterygota</taxon>
        <taxon>Neoptera</taxon>
        <taxon>Paraneoptera</taxon>
        <taxon>Hemiptera</taxon>
        <taxon>Heteroptera</taxon>
        <taxon>Panheteroptera</taxon>
        <taxon>Cimicomorpha</taxon>
        <taxon>Miridae</taxon>
        <taxon>Dicyphina</taxon>
        <taxon>Nesidiocoris</taxon>
    </lineage>
</organism>
<accession>A0A6H5G381</accession>
<feature type="region of interest" description="Disordered" evidence="1">
    <location>
        <begin position="50"/>
        <end position="88"/>
    </location>
</feature>
<evidence type="ECO:0000313" key="2">
    <source>
        <dbReference type="EMBL" id="CAA9997124.1"/>
    </source>
</evidence>
<evidence type="ECO:0000256" key="1">
    <source>
        <dbReference type="SAM" id="MobiDB-lite"/>
    </source>
</evidence>
<evidence type="ECO:0000313" key="3">
    <source>
        <dbReference type="Proteomes" id="UP000479000"/>
    </source>
</evidence>
<proteinExistence type="predicted"/>
<gene>
    <name evidence="2" type="ORF">NTEN_LOCUS3464</name>
</gene>
<sequence length="235" mass="27511">WDDRTRKVELRVRRIPRMNNALYFNRCRSNVKTQTQNRTEGQTEIETLRRMTNSRRIQTQTKNQTETRTERRTQTHTRTEDQTENETQTEIETDLQIIYYGLHGLEALSHTGELSSCWYILLSGSVFIDGSMFLPTSRAHSHQNQQRGLLWCYHILKTMKTRQNHDLADRPVYCGTAPHLVEGTNWVHMFSKWVLPDPCGLDPTKTSPSLTNIPLHSRIDVFLIPMARCHYCVPI</sequence>
<dbReference type="Proteomes" id="UP000479000">
    <property type="component" value="Unassembled WGS sequence"/>
</dbReference>
<keyword evidence="3" id="KW-1185">Reference proteome</keyword>
<dbReference type="OrthoDB" id="546434at2759"/>
<protein>
    <submittedName>
        <fullName evidence="2">Uncharacterized protein</fullName>
    </submittedName>
</protein>
<name>A0A6H5G381_9HEMI</name>